<dbReference type="EMBL" id="JAKKWZ010000037">
    <property type="protein sequence ID" value="MCG0341493.1"/>
    <property type="molecule type" value="Genomic_DNA"/>
</dbReference>
<dbReference type="EMBL" id="WCXA01000041">
    <property type="protein sequence ID" value="KAB3857160.1"/>
    <property type="molecule type" value="Genomic_DNA"/>
</dbReference>
<evidence type="ECO:0000256" key="5">
    <source>
        <dbReference type="ARBA" id="ARBA00024029"/>
    </source>
</evidence>
<dbReference type="GO" id="GO:0016811">
    <property type="term" value="F:hydrolase activity, acting on carbon-nitrogen (but not peptide) bonds, in linear amides"/>
    <property type="evidence" value="ECO:0007669"/>
    <property type="project" value="TreeGrafter"/>
</dbReference>
<dbReference type="Proteomes" id="UP000285379">
    <property type="component" value="Unassembled WGS sequence"/>
</dbReference>
<reference evidence="13 14" key="1">
    <citation type="submission" date="2018-08" db="EMBL/GenBank/DDBJ databases">
        <title>A genome reference for cultivated species of the human gut microbiota.</title>
        <authorList>
            <person name="Zou Y."/>
            <person name="Xue W."/>
            <person name="Luo G."/>
        </authorList>
    </citation>
    <scope>NUCLEOTIDE SEQUENCE [LARGE SCALE GENOMIC DNA]</scope>
    <source>
        <strain evidence="10 15">AF14-8</strain>
        <strain evidence="11 14">AM30-40</strain>
        <strain evidence="9 13">TM05-16</strain>
    </source>
</reference>
<sequence>MDKELDLAVTCYGKVKPLKYDLVLLPWGATEPHNLHLPYLTDCILSHDIALDAAKLAKTHYGIRCMVMPYVIAGSQNPGQRELDFCIHYRYETQKAILNDLVASLYAQGYRKMVIINGHGGNTFKSMIRDLSLDYPDFLIASSEWFAFVPAKEYFDEPGDHADELETSVMMHYHPELVNLDEAGDGNYKKFASQMLNEKVAWIPRNWQKVSQDTGIGNPKKASAEKGKKYAEAVVAKYALLFEELVHKELY</sequence>
<dbReference type="RefSeq" id="WP_057280544.1">
    <property type="nucleotide sequence ID" value="NZ_BAABYE010000001.1"/>
</dbReference>
<evidence type="ECO:0000313" key="18">
    <source>
        <dbReference type="Proteomes" id="UP000583639"/>
    </source>
</evidence>
<evidence type="ECO:0000313" key="9">
    <source>
        <dbReference type="EMBL" id="RGJ76661.1"/>
    </source>
</evidence>
<dbReference type="SUPFAM" id="SSF102215">
    <property type="entry name" value="Creatininase"/>
    <property type="match status" value="1"/>
</dbReference>
<dbReference type="Gene3D" id="3.40.50.10310">
    <property type="entry name" value="Creatininase"/>
    <property type="match status" value="1"/>
</dbReference>
<evidence type="ECO:0000313" key="12">
    <source>
        <dbReference type="EMBL" id="TSE47350.1"/>
    </source>
</evidence>
<evidence type="ECO:0000313" key="7">
    <source>
        <dbReference type="EMBL" id="MCG0341493.1"/>
    </source>
</evidence>
<gene>
    <name evidence="12" type="primary">crnA</name>
    <name evidence="11" type="ORF">DW783_15340</name>
    <name evidence="10" type="ORF">DWW27_23755</name>
    <name evidence="9" type="ORF">DXD46_20590</name>
    <name evidence="12" type="ORF">EH214_03444</name>
    <name evidence="6" type="ORF">GAS37_17430</name>
    <name evidence="8" type="ORF">HKQ55_09455</name>
    <name evidence="7" type="ORF">L4X52_16125</name>
</gene>
<dbReference type="GO" id="GO:0009231">
    <property type="term" value="P:riboflavin biosynthetic process"/>
    <property type="evidence" value="ECO:0007669"/>
    <property type="project" value="TreeGrafter"/>
</dbReference>
<dbReference type="Proteomes" id="UP000470332">
    <property type="component" value="Unassembled WGS sequence"/>
</dbReference>
<evidence type="ECO:0000256" key="3">
    <source>
        <dbReference type="ARBA" id="ARBA00022801"/>
    </source>
</evidence>
<evidence type="ECO:0000256" key="2">
    <source>
        <dbReference type="ARBA" id="ARBA00022723"/>
    </source>
</evidence>
<proteinExistence type="inferred from homology"/>
<evidence type="ECO:0000313" key="10">
    <source>
        <dbReference type="EMBL" id="RGV02668.1"/>
    </source>
</evidence>
<dbReference type="EMBL" id="RWHZ01000057">
    <property type="protein sequence ID" value="TSE47350.1"/>
    <property type="molecule type" value="Genomic_DNA"/>
</dbReference>
<dbReference type="Proteomes" id="UP000260640">
    <property type="component" value="Unassembled WGS sequence"/>
</dbReference>
<keyword evidence="4" id="KW-0862">Zinc</keyword>
<dbReference type="InterPro" id="IPR024087">
    <property type="entry name" value="Creatininase-like_sf"/>
</dbReference>
<evidence type="ECO:0000256" key="4">
    <source>
        <dbReference type="ARBA" id="ARBA00022833"/>
    </source>
</evidence>
<evidence type="ECO:0000313" key="8">
    <source>
        <dbReference type="EMBL" id="NMW40363.1"/>
    </source>
</evidence>
<name>A0A174Q3D2_PHOVU</name>
<protein>
    <submittedName>
        <fullName evidence="6">Creatininase family protein</fullName>
    </submittedName>
    <submittedName>
        <fullName evidence="12">Creatinine amidohydrolase</fullName>
        <ecNumber evidence="12">3.5.2.10</ecNumber>
    </submittedName>
</protein>
<evidence type="ECO:0000313" key="6">
    <source>
        <dbReference type="EMBL" id="KAB3857160.1"/>
    </source>
</evidence>
<keyword evidence="2" id="KW-0479">Metal-binding</keyword>
<comment type="similarity">
    <text evidence="5">Belongs to the creatininase superfamily.</text>
</comment>
<dbReference type="Proteomes" id="UP000583639">
    <property type="component" value="Unassembled WGS sequence"/>
</dbReference>
<organism evidence="12 16">
    <name type="scientific">Phocaeicola vulgatus</name>
    <name type="common">Bacteroides vulgatus</name>
    <dbReference type="NCBI Taxonomy" id="821"/>
    <lineage>
        <taxon>Bacteria</taxon>
        <taxon>Pseudomonadati</taxon>
        <taxon>Bacteroidota</taxon>
        <taxon>Bacteroidia</taxon>
        <taxon>Bacteroidales</taxon>
        <taxon>Bacteroidaceae</taxon>
        <taxon>Phocaeicola</taxon>
    </lineage>
</organism>
<dbReference type="EMBL" id="QRYT01000126">
    <property type="protein sequence ID" value="RGV02668.1"/>
    <property type="molecule type" value="Genomic_DNA"/>
</dbReference>
<keyword evidence="3 12" id="KW-0378">Hydrolase</keyword>
<dbReference type="Pfam" id="PF02633">
    <property type="entry name" value="Creatininase"/>
    <property type="match status" value="1"/>
</dbReference>
<dbReference type="Proteomes" id="UP001201179">
    <property type="component" value="Unassembled WGS sequence"/>
</dbReference>
<reference evidence="8 18" key="4">
    <citation type="submission" date="2020-04" db="EMBL/GenBank/DDBJ databases">
        <title>A novel gut-associated lysogenic phage, Bacteroides phage BV01, alters the host transcriptome and bile acid metabolism in Bacteroides vulgatus.</title>
        <authorList>
            <person name="Campbell D.E."/>
            <person name="Ly L."/>
            <person name="Ridlon J.M."/>
            <person name="Hsiao A."/>
            <person name="Degnan P.H."/>
        </authorList>
    </citation>
    <scope>NUCLEOTIDE SEQUENCE [LARGE SCALE GENOMIC DNA]</scope>
    <source>
        <strain evidence="8 18">VPI-BV8526</strain>
    </source>
</reference>
<comment type="cofactor">
    <cofactor evidence="1">
        <name>Zn(2+)</name>
        <dbReference type="ChEBI" id="CHEBI:29105"/>
    </cofactor>
</comment>
<dbReference type="GO" id="GO:0046872">
    <property type="term" value="F:metal ion binding"/>
    <property type="evidence" value="ECO:0007669"/>
    <property type="project" value="UniProtKB-KW"/>
</dbReference>
<accession>A0A174Q3D2</accession>
<reference evidence="7" key="5">
    <citation type="submission" date="2022-01" db="EMBL/GenBank/DDBJ databases">
        <authorList>
            <person name="Mingchao X."/>
        </authorList>
    </citation>
    <scope>NUCLEOTIDE SEQUENCE</scope>
    <source>
        <strain evidence="7">Bv4372</strain>
    </source>
</reference>
<dbReference type="InterPro" id="IPR003785">
    <property type="entry name" value="Creatininase/forma_Hydrolase"/>
</dbReference>
<evidence type="ECO:0000313" key="13">
    <source>
        <dbReference type="Proteomes" id="UP000260640"/>
    </source>
</evidence>
<dbReference type="EMBL" id="QSPP01000108">
    <property type="protein sequence ID" value="RGJ76661.1"/>
    <property type="molecule type" value="Genomic_DNA"/>
</dbReference>
<evidence type="ECO:0000313" key="16">
    <source>
        <dbReference type="Proteomes" id="UP000408523"/>
    </source>
</evidence>
<dbReference type="PANTHER" id="PTHR35005:SF1">
    <property type="entry name" value="2-AMINO-5-FORMYLAMINO-6-RIBOSYLAMINOPYRIMIDIN-4(3H)-ONE 5'-MONOPHOSPHATE DEFORMYLASE"/>
    <property type="match status" value="1"/>
</dbReference>
<dbReference type="EMBL" id="JABDSI010000111">
    <property type="protein sequence ID" value="NMW40363.1"/>
    <property type="molecule type" value="Genomic_DNA"/>
</dbReference>
<evidence type="ECO:0000313" key="14">
    <source>
        <dbReference type="Proteomes" id="UP000283429"/>
    </source>
</evidence>
<evidence type="ECO:0000313" key="17">
    <source>
        <dbReference type="Proteomes" id="UP000470332"/>
    </source>
</evidence>
<dbReference type="PANTHER" id="PTHR35005">
    <property type="entry name" value="3-DEHYDRO-SCYLLO-INOSOSE HYDROLASE"/>
    <property type="match status" value="1"/>
</dbReference>
<dbReference type="AlphaFoldDB" id="A0A174Q3D2"/>
<evidence type="ECO:0000313" key="15">
    <source>
        <dbReference type="Proteomes" id="UP000285379"/>
    </source>
</evidence>
<reference evidence="6 17" key="3">
    <citation type="journal article" date="2019" name="Nat. Med.">
        <title>A library of human gut bacterial isolates paired with longitudinal multiomics data enables mechanistic microbiome research.</title>
        <authorList>
            <person name="Poyet M."/>
            <person name="Groussin M."/>
            <person name="Gibbons S.M."/>
            <person name="Avila-Pacheco J."/>
            <person name="Jiang X."/>
            <person name="Kearney S.M."/>
            <person name="Perrotta A.R."/>
            <person name="Berdy B."/>
            <person name="Zhao S."/>
            <person name="Lieberman T.D."/>
            <person name="Swanson P.K."/>
            <person name="Smith M."/>
            <person name="Roesemann S."/>
            <person name="Alexander J.E."/>
            <person name="Rich S.A."/>
            <person name="Livny J."/>
            <person name="Vlamakis H."/>
            <person name="Clish C."/>
            <person name="Bullock K."/>
            <person name="Deik A."/>
            <person name="Scott J."/>
            <person name="Pierce K.A."/>
            <person name="Xavier R.J."/>
            <person name="Alm E.J."/>
        </authorList>
    </citation>
    <scope>NUCLEOTIDE SEQUENCE [LARGE SCALE GENOMIC DNA]</scope>
    <source>
        <strain evidence="6 17">BIOML-A9</strain>
    </source>
</reference>
<dbReference type="Proteomes" id="UP000283429">
    <property type="component" value="Unassembled WGS sequence"/>
</dbReference>
<evidence type="ECO:0000313" key="11">
    <source>
        <dbReference type="EMBL" id="RHD77487.1"/>
    </source>
</evidence>
<dbReference type="EC" id="3.5.2.10" evidence="12"/>
<dbReference type="Proteomes" id="UP000408523">
    <property type="component" value="Unassembled WGS sequence"/>
</dbReference>
<evidence type="ECO:0000256" key="1">
    <source>
        <dbReference type="ARBA" id="ARBA00001947"/>
    </source>
</evidence>
<comment type="caution">
    <text evidence="12">The sequence shown here is derived from an EMBL/GenBank/DDBJ whole genome shotgun (WGS) entry which is preliminary data.</text>
</comment>
<dbReference type="GO" id="GO:0047789">
    <property type="term" value="F:creatininase activity"/>
    <property type="evidence" value="ECO:0007669"/>
    <property type="project" value="UniProtKB-EC"/>
</dbReference>
<reference evidence="12 16" key="2">
    <citation type="journal article" date="2019" name="Nat. Commun.">
        <title>Gram positive-like bacteriocins with broad spectrum anti-Bacteroidales activity encoded on mobile elements of the human gut microbiota.</title>
        <authorList>
            <person name="Bechon N."/>
            <person name="Coyne M.J.Jr."/>
            <person name="Laclare-Mceneany V."/>
            <person name="Chatzidaki-Livanis M."/>
            <person name="Ghigo J.-M."/>
            <person name="Comstock L.E."/>
        </authorList>
    </citation>
    <scope>NUCLEOTIDE SEQUENCE [LARGE SCALE GENOMIC DNA]</scope>
    <source>
        <strain evidence="12 16">CL01T12C17</strain>
    </source>
</reference>
<dbReference type="EMBL" id="QSJM01000050">
    <property type="protein sequence ID" value="RHD77487.1"/>
    <property type="molecule type" value="Genomic_DNA"/>
</dbReference>